<sequence length="139" mass="15072">MHHAGGGRLLRHEVDSPRRPPGLAVRRPGGGARTDQAAAEHPPLRWVADALRPRDGREGHVLVADDAHLLDRASAALLLHLAQDGGTRLIVTVRLGAAAPDAVTALWKDDRLARLDLGPLTQAEFTKFSRGRWAVTSRR</sequence>
<proteinExistence type="predicted"/>
<protein>
    <submittedName>
        <fullName evidence="2">Uncharacterized protein</fullName>
    </submittedName>
</protein>
<dbReference type="RefSeq" id="WP_187245958.1">
    <property type="nucleotide sequence ID" value="NZ_BAAAOK010000001.1"/>
</dbReference>
<evidence type="ECO:0000313" key="3">
    <source>
        <dbReference type="Proteomes" id="UP000805614"/>
    </source>
</evidence>
<reference evidence="2 3" key="1">
    <citation type="submission" date="2020-06" db="EMBL/GenBank/DDBJ databases">
        <title>Actinomadura xiongansis sp. nov., isolated from soil of Baiyangdian.</title>
        <authorList>
            <person name="Zhang X."/>
        </authorList>
    </citation>
    <scope>NUCLEOTIDE SEQUENCE [LARGE SCALE GENOMIC DNA]</scope>
    <source>
        <strain evidence="2 3">HBUM206468</strain>
    </source>
</reference>
<feature type="region of interest" description="Disordered" evidence="1">
    <location>
        <begin position="1"/>
        <end position="40"/>
    </location>
</feature>
<dbReference type="Proteomes" id="UP000805614">
    <property type="component" value="Unassembled WGS sequence"/>
</dbReference>
<accession>A0ABR7LWM6</accession>
<gene>
    <name evidence="2" type="ORF">HKK74_25960</name>
</gene>
<evidence type="ECO:0000256" key="1">
    <source>
        <dbReference type="SAM" id="MobiDB-lite"/>
    </source>
</evidence>
<organism evidence="2 3">
    <name type="scientific">Actinomadura alba</name>
    <dbReference type="NCBI Taxonomy" id="406431"/>
    <lineage>
        <taxon>Bacteria</taxon>
        <taxon>Bacillati</taxon>
        <taxon>Actinomycetota</taxon>
        <taxon>Actinomycetes</taxon>
        <taxon>Streptosporangiales</taxon>
        <taxon>Thermomonosporaceae</taxon>
        <taxon>Actinomadura</taxon>
    </lineage>
</organism>
<dbReference type="EMBL" id="JABVEC010000022">
    <property type="protein sequence ID" value="MBC6468912.1"/>
    <property type="molecule type" value="Genomic_DNA"/>
</dbReference>
<comment type="caution">
    <text evidence="2">The sequence shown here is derived from an EMBL/GenBank/DDBJ whole genome shotgun (WGS) entry which is preliminary data.</text>
</comment>
<keyword evidence="3" id="KW-1185">Reference proteome</keyword>
<name>A0ABR7LWM6_9ACTN</name>
<evidence type="ECO:0000313" key="2">
    <source>
        <dbReference type="EMBL" id="MBC6468912.1"/>
    </source>
</evidence>